<keyword evidence="3" id="KW-1185">Reference proteome</keyword>
<organism evidence="2 3">
    <name type="scientific">Triparma strigata</name>
    <dbReference type="NCBI Taxonomy" id="1606541"/>
    <lineage>
        <taxon>Eukaryota</taxon>
        <taxon>Sar</taxon>
        <taxon>Stramenopiles</taxon>
        <taxon>Ochrophyta</taxon>
        <taxon>Bolidophyceae</taxon>
        <taxon>Parmales</taxon>
        <taxon>Triparmaceae</taxon>
        <taxon>Triparma</taxon>
    </lineage>
</organism>
<evidence type="ECO:0000313" key="3">
    <source>
        <dbReference type="Proteomes" id="UP001165085"/>
    </source>
</evidence>
<protein>
    <recommendedName>
        <fullName evidence="4">EGF-like domain-containing protein</fullName>
    </recommendedName>
</protein>
<feature type="region of interest" description="Disordered" evidence="1">
    <location>
        <begin position="39"/>
        <end position="69"/>
    </location>
</feature>
<dbReference type="AlphaFoldDB" id="A0A9W7EH34"/>
<feature type="compositionally biased region" description="Low complexity" evidence="1">
    <location>
        <begin position="42"/>
        <end position="56"/>
    </location>
</feature>
<sequence length="696" mass="70788">MYFPPSSLHSNTPAPENSLDLLVPSPHLPESTCKILPVSADPHISPPSTSSNSGKSLTNVPRTSIPLPSGERLRKLSGVSSHRSSLALAARLFLLVLVILVTETRAEITLSGSSTRSCYVSGACFGTGSADGMYSDNEACTFTFSDDVGFAVGRFDTESNYDKLTVNGNQYSGTSGPSAGSVTAGQEITWSSDGGGQRPGFEICTGDPCVASTSPSDDGSDGNFYCINGGTAGGLPGSCTCTCKVGSEGPNCATVSATCPADMGYSGTPPDCIAGPIVLGGSSTGSCYVNGDCFGTGSVDGTYSNNEACTFTFSDDAGFAMGRFDIYEDMDSSCSYGSLMVDSTRYCGTSGPSNGLFTADQQVTFTSSEYTSEARSGFEICTGDPCVASTSPSDDGSDGNFYCINGGTAGGIPGSCTCTCTDGYGSSSCELPPCVASTSPSDDGSDGNFFCINGGTVVGLTGYCTCTSCISGRGPSCEIAGDVLYANDHPVLFNFISNVVCDSCTTGNNIVDNGDSLVVGVGTFTGEPHATEGYMYGIDGIFFSLVCSGAIHTCVLDGSRSIGIMAIIGTGGGIMRITGIYFLNGYFTNSGGALRIQSGLVSLEACKLSGNQASSSAGCIYAEESGTMLNFYATSFIGNSASGSGNDIFIESGASVTVHSTCPPDWSGTPAAGSELDAVNFPPATISGTTKSFDIG</sequence>
<evidence type="ECO:0000256" key="1">
    <source>
        <dbReference type="SAM" id="MobiDB-lite"/>
    </source>
</evidence>
<proteinExistence type="predicted"/>
<feature type="region of interest" description="Disordered" evidence="1">
    <location>
        <begin position="1"/>
        <end position="23"/>
    </location>
</feature>
<comment type="caution">
    <text evidence="2">The sequence shown here is derived from an EMBL/GenBank/DDBJ whole genome shotgun (WGS) entry which is preliminary data.</text>
</comment>
<accession>A0A9W7EH34</accession>
<name>A0A9W7EH34_9STRA</name>
<reference evidence="3" key="1">
    <citation type="journal article" date="2023" name="Commun. Biol.">
        <title>Genome analysis of Parmales, the sister group of diatoms, reveals the evolutionary specialization of diatoms from phago-mixotrophs to photoautotrophs.</title>
        <authorList>
            <person name="Ban H."/>
            <person name="Sato S."/>
            <person name="Yoshikawa S."/>
            <person name="Yamada K."/>
            <person name="Nakamura Y."/>
            <person name="Ichinomiya M."/>
            <person name="Sato N."/>
            <person name="Blanc-Mathieu R."/>
            <person name="Endo H."/>
            <person name="Kuwata A."/>
            <person name="Ogata H."/>
        </authorList>
    </citation>
    <scope>NUCLEOTIDE SEQUENCE [LARGE SCALE GENOMIC DNA]</scope>
    <source>
        <strain evidence="3">NIES 3701</strain>
    </source>
</reference>
<gene>
    <name evidence="2" type="ORF">TrST_g6502</name>
</gene>
<dbReference type="Proteomes" id="UP001165085">
    <property type="component" value="Unassembled WGS sequence"/>
</dbReference>
<dbReference type="EMBL" id="BRXY01000223">
    <property type="protein sequence ID" value="GMH78512.1"/>
    <property type="molecule type" value="Genomic_DNA"/>
</dbReference>
<dbReference type="OrthoDB" id="205168at2759"/>
<evidence type="ECO:0008006" key="4">
    <source>
        <dbReference type="Google" id="ProtNLM"/>
    </source>
</evidence>
<evidence type="ECO:0000313" key="2">
    <source>
        <dbReference type="EMBL" id="GMH78512.1"/>
    </source>
</evidence>